<dbReference type="PROSITE" id="PS00759">
    <property type="entry name" value="ARGE_DAPE_CPG2_2"/>
    <property type="match status" value="1"/>
</dbReference>
<keyword evidence="6" id="KW-0479">Metal-binding</keyword>
<keyword evidence="3" id="KW-0963">Cytoplasm</keyword>
<dbReference type="InterPro" id="IPR002933">
    <property type="entry name" value="Peptidase_M20"/>
</dbReference>
<keyword evidence="8" id="KW-0862">Zinc</keyword>
<dbReference type="Gene3D" id="3.30.70.360">
    <property type="match status" value="1"/>
</dbReference>
<organism evidence="11 12">
    <name type="scientific">Agrococcus pavilionensis RW1</name>
    <dbReference type="NCBI Taxonomy" id="1330458"/>
    <lineage>
        <taxon>Bacteria</taxon>
        <taxon>Bacillati</taxon>
        <taxon>Actinomycetota</taxon>
        <taxon>Actinomycetes</taxon>
        <taxon>Micrococcales</taxon>
        <taxon>Microbacteriaceae</taxon>
        <taxon>Agrococcus</taxon>
    </lineage>
</organism>
<evidence type="ECO:0000256" key="3">
    <source>
        <dbReference type="ARBA" id="ARBA00022490"/>
    </source>
</evidence>
<evidence type="ECO:0000256" key="7">
    <source>
        <dbReference type="ARBA" id="ARBA00022801"/>
    </source>
</evidence>
<dbReference type="InterPro" id="IPR010169">
    <property type="entry name" value="AcOrn-deacetyl"/>
</dbReference>
<dbReference type="PANTHER" id="PTHR43808">
    <property type="entry name" value="ACETYLORNITHINE DEACETYLASE"/>
    <property type="match status" value="1"/>
</dbReference>
<evidence type="ECO:0000256" key="1">
    <source>
        <dbReference type="ARBA" id="ARBA00001947"/>
    </source>
</evidence>
<evidence type="ECO:0000259" key="10">
    <source>
        <dbReference type="Pfam" id="PF07687"/>
    </source>
</evidence>
<comment type="caution">
    <text evidence="11">The sequence shown here is derived from an EMBL/GenBank/DDBJ whole genome shotgun (WGS) entry which is preliminary data.</text>
</comment>
<dbReference type="Gene3D" id="3.40.630.10">
    <property type="entry name" value="Zn peptidases"/>
    <property type="match status" value="1"/>
</dbReference>
<dbReference type="Proteomes" id="UP000016462">
    <property type="component" value="Unassembled WGS sequence"/>
</dbReference>
<keyword evidence="12" id="KW-1185">Reference proteome</keyword>
<name>U1MNW4_9MICO</name>
<evidence type="ECO:0000256" key="2">
    <source>
        <dbReference type="ARBA" id="ARBA00005691"/>
    </source>
</evidence>
<dbReference type="InterPro" id="IPR001261">
    <property type="entry name" value="ArgE/DapE_CS"/>
</dbReference>
<reference evidence="11 12" key="1">
    <citation type="journal article" date="2013" name="Genome Announc.">
        <title>First draft genome sequence from a member of the genus agrococcus, isolated from modern microbialites.</title>
        <authorList>
            <person name="White R.A.III."/>
            <person name="Grassa C.J."/>
            <person name="Suttle C.A."/>
        </authorList>
    </citation>
    <scope>NUCLEOTIDE SEQUENCE [LARGE SCALE GENOMIC DNA]</scope>
    <source>
        <strain evidence="11 12">RW1</strain>
    </source>
</reference>
<dbReference type="EMBL" id="ASHR01000030">
    <property type="protein sequence ID" value="ERG63591.1"/>
    <property type="molecule type" value="Genomic_DNA"/>
</dbReference>
<dbReference type="CDD" id="cd03894">
    <property type="entry name" value="M20_ArgE"/>
    <property type="match status" value="1"/>
</dbReference>
<dbReference type="SUPFAM" id="SSF53187">
    <property type="entry name" value="Zn-dependent exopeptidases"/>
    <property type="match status" value="1"/>
</dbReference>
<evidence type="ECO:0000256" key="8">
    <source>
        <dbReference type="ARBA" id="ARBA00022833"/>
    </source>
</evidence>
<dbReference type="SUPFAM" id="SSF55031">
    <property type="entry name" value="Bacterial exopeptidase dimerisation domain"/>
    <property type="match status" value="1"/>
</dbReference>
<gene>
    <name evidence="11" type="ORF">L332_03875</name>
</gene>
<keyword evidence="9" id="KW-0170">Cobalt</keyword>
<protein>
    <recommendedName>
        <fullName evidence="10">Peptidase M20 dimerisation domain-containing protein</fullName>
    </recommendedName>
</protein>
<evidence type="ECO:0000256" key="9">
    <source>
        <dbReference type="ARBA" id="ARBA00023285"/>
    </source>
</evidence>
<dbReference type="NCBIfam" id="TIGR01892">
    <property type="entry name" value="AcOrn-deacetyl"/>
    <property type="match status" value="1"/>
</dbReference>
<proteinExistence type="inferred from homology"/>
<sequence>MFTVPSASAATMAEIERLLRFDTTSRDSNLPLIDHVAALLGDLGIESTLVPSPDGAKANLLATIPAADGSVRGGIVLSGHTDVVPVDGQAWSSAPFEPEVRDGRLYARGSADMKSFLGVLLAKAPAMASARLAEPIHLALSYDEEVGCVGAIDLVAEIERRGIEPRGCVVGEPTSMRIVRGHKSMNVFRVDVRGLAAHSSLTPQGENAIVAAAELVRFVQGVADELRAEGPFDEGYVVPFTTVSVNRIDGGIAINTIPAECTVHFEFRALTTVDHEALVERFRAECRRIEAGMRERHPGASVTLTTTAAAPGVDTPADADIVALAAAWGAEPSDDKVTYGTEAGLFAQAGIPTVVCGPGDIAQAHAPDEFIELEQIARCEAFVDRLIAALSTQETA</sequence>
<feature type="domain" description="Peptidase M20 dimerisation" evidence="10">
    <location>
        <begin position="181"/>
        <end position="288"/>
    </location>
</feature>
<keyword evidence="7" id="KW-0378">Hydrolase</keyword>
<evidence type="ECO:0000313" key="11">
    <source>
        <dbReference type="EMBL" id="ERG63591.1"/>
    </source>
</evidence>
<comment type="cofactor">
    <cofactor evidence="1">
        <name>Zn(2+)</name>
        <dbReference type="ChEBI" id="CHEBI:29105"/>
    </cofactor>
</comment>
<accession>U1MNW4</accession>
<evidence type="ECO:0000256" key="5">
    <source>
        <dbReference type="ARBA" id="ARBA00022605"/>
    </source>
</evidence>
<keyword evidence="5" id="KW-0028">Amino-acid biosynthesis</keyword>
<dbReference type="Pfam" id="PF07687">
    <property type="entry name" value="M20_dimer"/>
    <property type="match status" value="1"/>
</dbReference>
<dbReference type="InterPro" id="IPR050072">
    <property type="entry name" value="Peptidase_M20A"/>
</dbReference>
<dbReference type="InterPro" id="IPR036264">
    <property type="entry name" value="Bact_exopeptidase_dim_dom"/>
</dbReference>
<dbReference type="Pfam" id="PF01546">
    <property type="entry name" value="Peptidase_M20"/>
    <property type="match status" value="1"/>
</dbReference>
<dbReference type="PANTHER" id="PTHR43808:SF31">
    <property type="entry name" value="N-ACETYL-L-CITRULLINE DEACETYLASE"/>
    <property type="match status" value="1"/>
</dbReference>
<evidence type="ECO:0000313" key="12">
    <source>
        <dbReference type="Proteomes" id="UP000016462"/>
    </source>
</evidence>
<dbReference type="GO" id="GO:0006526">
    <property type="term" value="P:L-arginine biosynthetic process"/>
    <property type="evidence" value="ECO:0007669"/>
    <property type="project" value="UniProtKB-KW"/>
</dbReference>
<keyword evidence="4" id="KW-0055">Arginine biosynthesis</keyword>
<dbReference type="AlphaFoldDB" id="U1MNW4"/>
<evidence type="ECO:0000256" key="6">
    <source>
        <dbReference type="ARBA" id="ARBA00022723"/>
    </source>
</evidence>
<dbReference type="GO" id="GO:0046872">
    <property type="term" value="F:metal ion binding"/>
    <property type="evidence" value="ECO:0007669"/>
    <property type="project" value="UniProtKB-KW"/>
</dbReference>
<dbReference type="NCBIfam" id="NF005710">
    <property type="entry name" value="PRK07522.1"/>
    <property type="match status" value="1"/>
</dbReference>
<dbReference type="GO" id="GO:0008777">
    <property type="term" value="F:acetylornithine deacetylase activity"/>
    <property type="evidence" value="ECO:0007669"/>
    <property type="project" value="TreeGrafter"/>
</dbReference>
<dbReference type="RefSeq" id="WP_021011047.1">
    <property type="nucleotide sequence ID" value="NZ_ASHR01000030.1"/>
</dbReference>
<evidence type="ECO:0000256" key="4">
    <source>
        <dbReference type="ARBA" id="ARBA00022571"/>
    </source>
</evidence>
<comment type="similarity">
    <text evidence="2">Belongs to the peptidase M20A family. ArgE subfamily.</text>
</comment>
<dbReference type="InterPro" id="IPR011650">
    <property type="entry name" value="Peptidase_M20_dimer"/>
</dbReference>